<evidence type="ECO:0000259" key="1">
    <source>
        <dbReference type="Pfam" id="PF01551"/>
    </source>
</evidence>
<dbReference type="Pfam" id="PF01551">
    <property type="entry name" value="Peptidase_M23"/>
    <property type="match status" value="1"/>
</dbReference>
<dbReference type="EMBL" id="CAFBAA010000055">
    <property type="protein sequence ID" value="CAB4845311.1"/>
    <property type="molecule type" value="Genomic_DNA"/>
</dbReference>
<dbReference type="EMBL" id="CAEZXN010000009">
    <property type="protein sequence ID" value="CAB4691161.1"/>
    <property type="molecule type" value="Genomic_DNA"/>
</dbReference>
<reference evidence="2" key="1">
    <citation type="submission" date="2020-05" db="EMBL/GenBank/DDBJ databases">
        <authorList>
            <person name="Chiriac C."/>
            <person name="Salcher M."/>
            <person name="Ghai R."/>
            <person name="Kavagutti S V."/>
        </authorList>
    </citation>
    <scope>NUCLEOTIDE SEQUENCE</scope>
</reference>
<evidence type="ECO:0000313" key="4">
    <source>
        <dbReference type="EMBL" id="CAB4845311.1"/>
    </source>
</evidence>
<dbReference type="InterPro" id="IPR016047">
    <property type="entry name" value="M23ase_b-sheet_dom"/>
</dbReference>
<dbReference type="GO" id="GO:0004222">
    <property type="term" value="F:metalloendopeptidase activity"/>
    <property type="evidence" value="ECO:0007669"/>
    <property type="project" value="TreeGrafter"/>
</dbReference>
<organism evidence="2">
    <name type="scientific">freshwater metagenome</name>
    <dbReference type="NCBI Taxonomy" id="449393"/>
    <lineage>
        <taxon>unclassified sequences</taxon>
        <taxon>metagenomes</taxon>
        <taxon>ecological metagenomes</taxon>
    </lineage>
</organism>
<dbReference type="SUPFAM" id="SSF51261">
    <property type="entry name" value="Duplicated hybrid motif"/>
    <property type="match status" value="1"/>
</dbReference>
<protein>
    <submittedName>
        <fullName evidence="2">Unannotated protein</fullName>
    </submittedName>
</protein>
<proteinExistence type="predicted"/>
<evidence type="ECO:0000313" key="2">
    <source>
        <dbReference type="EMBL" id="CAB4683146.1"/>
    </source>
</evidence>
<accession>A0A6J6NAI0</accession>
<feature type="domain" description="M23ase beta-sheet core" evidence="1">
    <location>
        <begin position="133"/>
        <end position="227"/>
    </location>
</feature>
<dbReference type="PANTHER" id="PTHR21666">
    <property type="entry name" value="PEPTIDASE-RELATED"/>
    <property type="match status" value="1"/>
</dbReference>
<gene>
    <name evidence="2" type="ORF">UFOPK2342_01307</name>
    <name evidence="3" type="ORF">UFOPK2423_00588</name>
    <name evidence="4" type="ORF">UFOPK3266_01533</name>
    <name evidence="5" type="ORF">UFOPK4367_01128</name>
</gene>
<name>A0A6J6NAI0_9ZZZZ</name>
<dbReference type="InterPro" id="IPR011055">
    <property type="entry name" value="Dup_hybrid_motif"/>
</dbReference>
<dbReference type="Gene3D" id="2.70.70.10">
    <property type="entry name" value="Glucose Permease (Domain IIA)"/>
    <property type="match status" value="1"/>
</dbReference>
<evidence type="ECO:0000313" key="5">
    <source>
        <dbReference type="EMBL" id="CAB5077000.1"/>
    </source>
</evidence>
<dbReference type="FunFam" id="2.70.70.10:FF:000013">
    <property type="entry name" value="Peptidase family M23"/>
    <property type="match status" value="1"/>
</dbReference>
<dbReference type="EMBL" id="CAFBRC010000081">
    <property type="protein sequence ID" value="CAB5077000.1"/>
    <property type="molecule type" value="Genomic_DNA"/>
</dbReference>
<dbReference type="EMBL" id="CAEZXB010000030">
    <property type="protein sequence ID" value="CAB4683146.1"/>
    <property type="molecule type" value="Genomic_DNA"/>
</dbReference>
<dbReference type="InterPro" id="IPR050570">
    <property type="entry name" value="Cell_wall_metabolism_enzyme"/>
</dbReference>
<sequence>MSPKLRAPQSKFSIRTVSRKVIALGVALPVAALLVISSTSTPGTSVALDLTPTATSAISKSLVAHPVTGAIPFTGDLKAKKRLAKIAAAKAKKIATARERARLAKISRNFTRPVVNYRLSASFGSKSRLWAHRHTGQDFAAAYGAPVRAAESGVVVFAGWDGPYGRKIAIRHPNGVQTWYGHLSRISVKVGQNVKVGKRIGSVGASGNVTGTHLHFEVRKYGVPVNPVKWLRSMGIWV</sequence>
<dbReference type="AlphaFoldDB" id="A0A6J6NAI0"/>
<evidence type="ECO:0000313" key="3">
    <source>
        <dbReference type="EMBL" id="CAB4691161.1"/>
    </source>
</evidence>
<dbReference type="CDD" id="cd12797">
    <property type="entry name" value="M23_peptidase"/>
    <property type="match status" value="1"/>
</dbReference>
<dbReference type="PANTHER" id="PTHR21666:SF270">
    <property type="entry name" value="MUREIN HYDROLASE ACTIVATOR ENVC"/>
    <property type="match status" value="1"/>
</dbReference>